<dbReference type="OrthoDB" id="7744280at2"/>
<evidence type="ECO:0008006" key="3">
    <source>
        <dbReference type="Google" id="ProtNLM"/>
    </source>
</evidence>
<name>A0A4S8P1Z3_9HYPH</name>
<comment type="caution">
    <text evidence="1">The sequence shown here is derived from an EMBL/GenBank/DDBJ whole genome shotgun (WGS) entry which is preliminary data.</text>
</comment>
<organism evidence="1 2">
    <name type="scientific">Peteryoungia ipomoeae</name>
    <dbReference type="NCBI Taxonomy" id="1210932"/>
    <lineage>
        <taxon>Bacteria</taxon>
        <taxon>Pseudomonadati</taxon>
        <taxon>Pseudomonadota</taxon>
        <taxon>Alphaproteobacteria</taxon>
        <taxon>Hyphomicrobiales</taxon>
        <taxon>Rhizobiaceae</taxon>
        <taxon>Peteryoungia</taxon>
    </lineage>
</organism>
<reference evidence="1 2" key="1">
    <citation type="submission" date="2019-04" db="EMBL/GenBank/DDBJ databases">
        <title>Genome sequence of strain shin9-1.</title>
        <authorList>
            <person name="Gao J."/>
            <person name="Sun J."/>
        </authorList>
    </citation>
    <scope>NUCLEOTIDE SEQUENCE [LARGE SCALE GENOMIC DNA]</scope>
    <source>
        <strain evidence="2">shin9-1</strain>
    </source>
</reference>
<dbReference type="AlphaFoldDB" id="A0A4S8P1Z3"/>
<proteinExistence type="predicted"/>
<evidence type="ECO:0000313" key="1">
    <source>
        <dbReference type="EMBL" id="THV24050.1"/>
    </source>
</evidence>
<dbReference type="Proteomes" id="UP000308828">
    <property type="component" value="Unassembled WGS sequence"/>
</dbReference>
<sequence>MGLAGRIRMDRVTRIVCVIALLFLGLAHRPPAASATMLSPAEIAALVLPDGTLPELCLPGADADGKVKPHAAKSDCEACQISATALLLDRADTVGIRLAAASETVLPKPVEAHYRQLFPPSSAPRAPPVSA</sequence>
<protein>
    <recommendedName>
        <fullName evidence="3">DUF2946 domain-containing protein</fullName>
    </recommendedName>
</protein>
<accession>A0A4S8P1Z3</accession>
<dbReference type="EMBL" id="STGV01000002">
    <property type="protein sequence ID" value="THV24050.1"/>
    <property type="molecule type" value="Genomic_DNA"/>
</dbReference>
<evidence type="ECO:0000313" key="2">
    <source>
        <dbReference type="Proteomes" id="UP000308828"/>
    </source>
</evidence>
<gene>
    <name evidence="1" type="ORF">FAA97_08750</name>
</gene>
<keyword evidence="2" id="KW-1185">Reference proteome</keyword>